<dbReference type="Proteomes" id="UP000823773">
    <property type="component" value="Unassembled WGS sequence"/>
</dbReference>
<accession>A0ACC5T131</accession>
<gene>
    <name evidence="1" type="ORF">J2Z19_004591</name>
</gene>
<name>A0ACC5T131_ENSAD</name>
<dbReference type="EMBL" id="JAGGJR010000008">
    <property type="protein sequence ID" value="MBP1874858.1"/>
    <property type="molecule type" value="Genomic_DNA"/>
</dbReference>
<reference evidence="1" key="1">
    <citation type="submission" date="2021-03" db="EMBL/GenBank/DDBJ databases">
        <title>Genomic Encyclopedia of Type Strains, Phase IV (KMG-IV): sequencing the most valuable type-strain genomes for metagenomic binning, comparative biology and taxonomic classification.</title>
        <authorList>
            <person name="Goeker M."/>
        </authorList>
    </citation>
    <scope>NUCLEOTIDE SEQUENCE</scope>
    <source>
        <strain evidence="1">DSM 18131</strain>
    </source>
</reference>
<organism evidence="1 2">
    <name type="scientific">Ensifer adhaerens</name>
    <name type="common">Sinorhizobium morelense</name>
    <dbReference type="NCBI Taxonomy" id="106592"/>
    <lineage>
        <taxon>Bacteria</taxon>
        <taxon>Pseudomonadati</taxon>
        <taxon>Pseudomonadota</taxon>
        <taxon>Alphaproteobacteria</taxon>
        <taxon>Hyphomicrobiales</taxon>
        <taxon>Rhizobiaceae</taxon>
        <taxon>Sinorhizobium/Ensifer group</taxon>
        <taxon>Ensifer</taxon>
    </lineage>
</organism>
<protein>
    <submittedName>
        <fullName evidence="1">Uncharacterized protein</fullName>
    </submittedName>
</protein>
<sequence length="87" mass="9354">MVLIARYALVEDAAGFERFYADLRIHVLAVLIVNLAVLAVILMAAFTKRIDFGSQGWVIKIFSWASSISLAAALAWAIAAANLTTAS</sequence>
<evidence type="ECO:0000313" key="2">
    <source>
        <dbReference type="Proteomes" id="UP000823773"/>
    </source>
</evidence>
<evidence type="ECO:0000313" key="1">
    <source>
        <dbReference type="EMBL" id="MBP1874858.1"/>
    </source>
</evidence>
<comment type="caution">
    <text evidence="1">The sequence shown here is derived from an EMBL/GenBank/DDBJ whole genome shotgun (WGS) entry which is preliminary data.</text>
</comment>
<proteinExistence type="predicted"/>
<keyword evidence="2" id="KW-1185">Reference proteome</keyword>